<evidence type="ECO:0000313" key="9">
    <source>
        <dbReference type="Proteomes" id="UP001059041"/>
    </source>
</evidence>
<feature type="region of interest" description="Disordered" evidence="6">
    <location>
        <begin position="97"/>
        <end position="144"/>
    </location>
</feature>
<feature type="region of interest" description="Disordered" evidence="6">
    <location>
        <begin position="28"/>
        <end position="53"/>
    </location>
</feature>
<comment type="caution">
    <text evidence="8">The sequence shown here is derived from an EMBL/GenBank/DDBJ whole genome shotgun (WGS) entry which is preliminary data.</text>
</comment>
<evidence type="ECO:0000313" key="8">
    <source>
        <dbReference type="EMBL" id="KAI7799060.1"/>
    </source>
</evidence>
<protein>
    <submittedName>
        <fullName evidence="8">THAP domain-containing protein 7</fullName>
    </submittedName>
</protein>
<dbReference type="PANTHER" id="PTHR47502:SF1">
    <property type="entry name" value="THAP DOMAIN-CONTAINING PROTEIN 7"/>
    <property type="match status" value="1"/>
</dbReference>
<dbReference type="AlphaFoldDB" id="A0A9W7THW0"/>
<keyword evidence="9" id="KW-1185">Reference proteome</keyword>
<feature type="region of interest" description="Disordered" evidence="6">
    <location>
        <begin position="156"/>
        <end position="177"/>
    </location>
</feature>
<dbReference type="InterPro" id="IPR006612">
    <property type="entry name" value="THAP_Znf"/>
</dbReference>
<dbReference type="GO" id="GO:0005634">
    <property type="term" value="C:nucleus"/>
    <property type="evidence" value="ECO:0007669"/>
    <property type="project" value="TreeGrafter"/>
</dbReference>
<feature type="compositionally biased region" description="Basic residues" evidence="6">
    <location>
        <begin position="101"/>
        <end position="114"/>
    </location>
</feature>
<evidence type="ECO:0000256" key="1">
    <source>
        <dbReference type="ARBA" id="ARBA00022723"/>
    </source>
</evidence>
<dbReference type="GO" id="GO:0008270">
    <property type="term" value="F:zinc ion binding"/>
    <property type="evidence" value="ECO:0007669"/>
    <property type="project" value="UniProtKB-KW"/>
</dbReference>
<dbReference type="PROSITE" id="PS50950">
    <property type="entry name" value="ZF_THAP"/>
    <property type="match status" value="1"/>
</dbReference>
<dbReference type="GO" id="GO:0003677">
    <property type="term" value="F:DNA binding"/>
    <property type="evidence" value="ECO:0007669"/>
    <property type="project" value="UniProtKB-UniRule"/>
</dbReference>
<dbReference type="GO" id="GO:0006355">
    <property type="term" value="P:regulation of DNA-templated transcription"/>
    <property type="evidence" value="ECO:0007669"/>
    <property type="project" value="TreeGrafter"/>
</dbReference>
<dbReference type="SUPFAM" id="SSF57716">
    <property type="entry name" value="Glucocorticoid receptor-like (DNA-binding domain)"/>
    <property type="match status" value="1"/>
</dbReference>
<dbReference type="InterPro" id="IPR026519">
    <property type="entry name" value="THAP7"/>
</dbReference>
<feature type="domain" description="THAP-type" evidence="7">
    <location>
        <begin position="1"/>
        <end position="93"/>
    </location>
</feature>
<accession>A0A9W7THW0</accession>
<evidence type="ECO:0000256" key="5">
    <source>
        <dbReference type="PROSITE-ProRule" id="PRU00309"/>
    </source>
</evidence>
<keyword evidence="1" id="KW-0479">Metal-binding</keyword>
<organism evidence="8 9">
    <name type="scientific">Triplophysa rosa</name>
    <name type="common">Cave loach</name>
    <dbReference type="NCBI Taxonomy" id="992332"/>
    <lineage>
        <taxon>Eukaryota</taxon>
        <taxon>Metazoa</taxon>
        <taxon>Chordata</taxon>
        <taxon>Craniata</taxon>
        <taxon>Vertebrata</taxon>
        <taxon>Euteleostomi</taxon>
        <taxon>Actinopterygii</taxon>
        <taxon>Neopterygii</taxon>
        <taxon>Teleostei</taxon>
        <taxon>Ostariophysi</taxon>
        <taxon>Cypriniformes</taxon>
        <taxon>Nemacheilidae</taxon>
        <taxon>Triplophysa</taxon>
    </lineage>
</organism>
<evidence type="ECO:0000256" key="3">
    <source>
        <dbReference type="ARBA" id="ARBA00022833"/>
    </source>
</evidence>
<gene>
    <name evidence="8" type="ORF">IRJ41_016641</name>
</gene>
<keyword evidence="4 5" id="KW-0238">DNA-binding</keyword>
<dbReference type="OrthoDB" id="7312725at2759"/>
<dbReference type="Pfam" id="PF05485">
    <property type="entry name" value="THAP"/>
    <property type="match status" value="1"/>
</dbReference>
<evidence type="ECO:0000259" key="7">
    <source>
        <dbReference type="PROSITE" id="PS50950"/>
    </source>
</evidence>
<sequence length="618" mass="69933">MPRHCSAVGCKSRDTKGLRKTGITFHRLPKKGNPRRTSWIINSRRKGPGGKGQWDPQSHFIYFCSKHFTPDSFELSGVSGYRRLKDDAIPTVFEIQPQKRGTAKRCATKRRGRPRNVDKHISVKNSSNNEDSESEEIFNGGRVTQTVAHDIGVKSSEQVKREENQRQPPPQPSSEAVNTAVDDQLAVASSPQPSPRIPSPSCYMRRLPPPPGFYLPKEHNYAQLCPLLWRKHYDKAIDSLEKTLHLLSAARRRENRLRNALLRLRENRLKSTLIRVRDGVKGKEDKGGRFSSWVAQKADLLAEGWNGQALARSTVMLEDEEGFCLYCGRDSEGKKVIGHKEATVGPDDVQGLQVRCRPKGMKEIVKKVNVPKILKDQGSGNTITDVLPIDQQSYYVYYCESVENEDTMQVVTMELQPHQLNTENEAFIDQQNNAETIQQQLAVLQPQTEEIHPQMHTVNGPVQYSSTLHDTSAPFQLQVLQSHPGLLFPEIDTKDNNESEMDKGGGQHFYWVQERTDDHVILMSVPAETSEQSKSENDESVIEAVQHQSVLERFQFRVTEDPLHVKCDSTPLKTTGWGNSQVTHQSNLRHTGVGGDVRERLKEHLEGFELQLSSEFID</sequence>
<proteinExistence type="predicted"/>
<dbReference type="SMART" id="SM00980">
    <property type="entry name" value="THAP"/>
    <property type="match status" value="1"/>
</dbReference>
<evidence type="ECO:0000256" key="4">
    <source>
        <dbReference type="ARBA" id="ARBA00023125"/>
    </source>
</evidence>
<dbReference type="Proteomes" id="UP001059041">
    <property type="component" value="Linkage Group LG16"/>
</dbReference>
<keyword evidence="3" id="KW-0862">Zinc</keyword>
<dbReference type="SMART" id="SM00692">
    <property type="entry name" value="DM3"/>
    <property type="match status" value="1"/>
</dbReference>
<keyword evidence="2 5" id="KW-0863">Zinc-finger</keyword>
<dbReference type="EMBL" id="JAFHDT010000016">
    <property type="protein sequence ID" value="KAI7799060.1"/>
    <property type="molecule type" value="Genomic_DNA"/>
</dbReference>
<reference evidence="8" key="1">
    <citation type="submission" date="2021-02" db="EMBL/GenBank/DDBJ databases">
        <title>Comparative genomics reveals that relaxation of natural selection precedes convergent phenotypic evolution of cavefish.</title>
        <authorList>
            <person name="Peng Z."/>
        </authorList>
    </citation>
    <scope>NUCLEOTIDE SEQUENCE</scope>
    <source>
        <tissue evidence="8">Muscle</tissue>
    </source>
</reference>
<evidence type="ECO:0000256" key="6">
    <source>
        <dbReference type="SAM" id="MobiDB-lite"/>
    </source>
</evidence>
<dbReference type="PANTHER" id="PTHR47502">
    <property type="entry name" value="THAP DOMAIN-CONTAINING PROTEIN 7"/>
    <property type="match status" value="1"/>
</dbReference>
<evidence type="ECO:0000256" key="2">
    <source>
        <dbReference type="ARBA" id="ARBA00022771"/>
    </source>
</evidence>
<name>A0A9W7THW0_TRIRA</name>